<comment type="caution">
    <text evidence="2">The sequence shown here is derived from an EMBL/GenBank/DDBJ whole genome shotgun (WGS) entry which is preliminary data.</text>
</comment>
<dbReference type="AlphaFoldDB" id="A0A9N7VBF2"/>
<proteinExistence type="predicted"/>
<evidence type="ECO:0000256" key="1">
    <source>
        <dbReference type="SAM" id="MobiDB-lite"/>
    </source>
</evidence>
<name>A0A9N7VBF2_PLEPL</name>
<accession>A0A9N7VBF2</accession>
<keyword evidence="3" id="KW-1185">Reference proteome</keyword>
<feature type="region of interest" description="Disordered" evidence="1">
    <location>
        <begin position="26"/>
        <end position="48"/>
    </location>
</feature>
<reference evidence="2" key="1">
    <citation type="submission" date="2020-03" db="EMBL/GenBank/DDBJ databases">
        <authorList>
            <person name="Weist P."/>
        </authorList>
    </citation>
    <scope>NUCLEOTIDE SEQUENCE</scope>
</reference>
<gene>
    <name evidence="2" type="ORF">PLEPLA_LOCUS37180</name>
</gene>
<dbReference type="EMBL" id="CADEAL010004017">
    <property type="protein sequence ID" value="CAB1449497.1"/>
    <property type="molecule type" value="Genomic_DNA"/>
</dbReference>
<evidence type="ECO:0000313" key="3">
    <source>
        <dbReference type="Proteomes" id="UP001153269"/>
    </source>
</evidence>
<protein>
    <submittedName>
        <fullName evidence="2">Uncharacterized protein</fullName>
    </submittedName>
</protein>
<feature type="compositionally biased region" description="Basic residues" evidence="1">
    <location>
        <begin position="26"/>
        <end position="37"/>
    </location>
</feature>
<evidence type="ECO:0000313" key="2">
    <source>
        <dbReference type="EMBL" id="CAB1449497.1"/>
    </source>
</evidence>
<organism evidence="2 3">
    <name type="scientific">Pleuronectes platessa</name>
    <name type="common">European plaice</name>
    <dbReference type="NCBI Taxonomy" id="8262"/>
    <lineage>
        <taxon>Eukaryota</taxon>
        <taxon>Metazoa</taxon>
        <taxon>Chordata</taxon>
        <taxon>Craniata</taxon>
        <taxon>Vertebrata</taxon>
        <taxon>Euteleostomi</taxon>
        <taxon>Actinopterygii</taxon>
        <taxon>Neopterygii</taxon>
        <taxon>Teleostei</taxon>
        <taxon>Neoteleostei</taxon>
        <taxon>Acanthomorphata</taxon>
        <taxon>Carangaria</taxon>
        <taxon>Pleuronectiformes</taxon>
        <taxon>Pleuronectoidei</taxon>
        <taxon>Pleuronectidae</taxon>
        <taxon>Pleuronectes</taxon>
    </lineage>
</organism>
<dbReference type="Proteomes" id="UP001153269">
    <property type="component" value="Unassembled WGS sequence"/>
</dbReference>
<sequence length="99" mass="10605">MPNTEKPYVHSVTRVARARAFEHAGRWHLHGGTRRKHPTDAGGSEGSARLNCTEGTCVLVQAGGGAARRGGRRPSAILYLQKPRDRRGFSKGSDGAVKG</sequence>